<dbReference type="Proteomes" id="UP000256977">
    <property type="component" value="Unassembled WGS sequence"/>
</dbReference>
<feature type="transmembrane region" description="Helical" evidence="7">
    <location>
        <begin position="185"/>
        <end position="207"/>
    </location>
</feature>
<dbReference type="Gene3D" id="1.10.3720.10">
    <property type="entry name" value="MetI-like"/>
    <property type="match status" value="1"/>
</dbReference>
<dbReference type="PANTHER" id="PTHR43744">
    <property type="entry name" value="ABC TRANSPORTER PERMEASE PROTEIN MG189-RELATED-RELATED"/>
    <property type="match status" value="1"/>
</dbReference>
<dbReference type="Pfam" id="PF00528">
    <property type="entry name" value="BPD_transp_1"/>
    <property type="match status" value="1"/>
</dbReference>
<evidence type="ECO:0000313" key="10">
    <source>
        <dbReference type="Proteomes" id="UP000256977"/>
    </source>
</evidence>
<keyword evidence="3" id="KW-1003">Cell membrane</keyword>
<sequence>MVEYKSLSRRLFLIFNYSLMIAVGLICVLPFVHVWAISLSGSGAVSAGAVKLWPVEATFDAYKHVLNKPEFGRAFAVSLQRLVLGTAIAMLMTVLVAYPLSKEPRAFRQRPLYLWYFIVPMLIGGGLVPVYMTIRSYGLLDTMWALVLPTAVPVYHAVLLLHFFRGLPKELEESSVMDGAGHWTILLRIYLPLSLPALATITLFTMVGHWNAWFDGLIYMNRNENYPLQSYLQTIVVRPDVTQTVDVRQLADITERTVKTAQIFLGTLPILIVYPFLQRFFIKGIVLGSVKG</sequence>
<comment type="subcellular location">
    <subcellularLocation>
        <location evidence="1 7">Cell membrane</location>
        <topology evidence="1 7">Multi-pass membrane protein</topology>
    </subcellularLocation>
</comment>
<dbReference type="OrthoDB" id="9810086at2"/>
<keyword evidence="4 7" id="KW-0812">Transmembrane</keyword>
<accession>A0A3D9JS16</accession>
<dbReference type="EMBL" id="QRDZ01000011">
    <property type="protein sequence ID" value="RED76730.1"/>
    <property type="molecule type" value="Genomic_DNA"/>
</dbReference>
<evidence type="ECO:0000256" key="5">
    <source>
        <dbReference type="ARBA" id="ARBA00022989"/>
    </source>
</evidence>
<keyword evidence="2 7" id="KW-0813">Transport</keyword>
<feature type="transmembrane region" description="Helical" evidence="7">
    <location>
        <begin position="260"/>
        <end position="277"/>
    </location>
</feature>
<proteinExistence type="inferred from homology"/>
<evidence type="ECO:0000259" key="8">
    <source>
        <dbReference type="PROSITE" id="PS50928"/>
    </source>
</evidence>
<reference evidence="9 10" key="1">
    <citation type="submission" date="2018-07" db="EMBL/GenBank/DDBJ databases">
        <title>Genomic Encyclopedia of Type Strains, Phase III (KMG-III): the genomes of soil and plant-associated and newly described type strains.</title>
        <authorList>
            <person name="Whitman W."/>
        </authorList>
    </citation>
    <scope>NUCLEOTIDE SEQUENCE [LARGE SCALE GENOMIC DNA]</scope>
    <source>
        <strain evidence="9 10">CECT 7287</strain>
    </source>
</reference>
<keyword evidence="10" id="KW-1185">Reference proteome</keyword>
<dbReference type="SUPFAM" id="SSF161098">
    <property type="entry name" value="MetI-like"/>
    <property type="match status" value="1"/>
</dbReference>
<gene>
    <name evidence="9" type="ORF">DFP98_111114</name>
</gene>
<dbReference type="InterPro" id="IPR000515">
    <property type="entry name" value="MetI-like"/>
</dbReference>
<feature type="domain" description="ABC transmembrane type-1" evidence="8">
    <location>
        <begin position="75"/>
        <end position="277"/>
    </location>
</feature>
<keyword evidence="5 7" id="KW-1133">Transmembrane helix</keyword>
<comment type="similarity">
    <text evidence="7">Belongs to the binding-protein-dependent transport system permease family.</text>
</comment>
<dbReference type="InterPro" id="IPR035906">
    <property type="entry name" value="MetI-like_sf"/>
</dbReference>
<organism evidence="9 10">
    <name type="scientific">Cohnella phaseoli</name>
    <dbReference type="NCBI Taxonomy" id="456490"/>
    <lineage>
        <taxon>Bacteria</taxon>
        <taxon>Bacillati</taxon>
        <taxon>Bacillota</taxon>
        <taxon>Bacilli</taxon>
        <taxon>Bacillales</taxon>
        <taxon>Paenibacillaceae</taxon>
        <taxon>Cohnella</taxon>
    </lineage>
</organism>
<dbReference type="CDD" id="cd06261">
    <property type="entry name" value="TM_PBP2"/>
    <property type="match status" value="1"/>
</dbReference>
<evidence type="ECO:0000256" key="4">
    <source>
        <dbReference type="ARBA" id="ARBA00022692"/>
    </source>
</evidence>
<feature type="transmembrane region" description="Helical" evidence="7">
    <location>
        <begin position="82"/>
        <end position="100"/>
    </location>
</feature>
<dbReference type="PANTHER" id="PTHR43744:SF9">
    <property type="entry name" value="POLYGALACTURONAN_RHAMNOGALACTURONAN TRANSPORT SYSTEM PERMEASE PROTEIN YTCP"/>
    <property type="match status" value="1"/>
</dbReference>
<feature type="transmembrane region" description="Helical" evidence="7">
    <location>
        <begin position="12"/>
        <end position="36"/>
    </location>
</feature>
<feature type="transmembrane region" description="Helical" evidence="7">
    <location>
        <begin position="144"/>
        <end position="164"/>
    </location>
</feature>
<keyword evidence="6 7" id="KW-0472">Membrane</keyword>
<comment type="caution">
    <text evidence="9">The sequence shown here is derived from an EMBL/GenBank/DDBJ whole genome shotgun (WGS) entry which is preliminary data.</text>
</comment>
<evidence type="ECO:0000256" key="3">
    <source>
        <dbReference type="ARBA" id="ARBA00022475"/>
    </source>
</evidence>
<dbReference type="PROSITE" id="PS50928">
    <property type="entry name" value="ABC_TM1"/>
    <property type="match status" value="1"/>
</dbReference>
<dbReference type="GO" id="GO:0005886">
    <property type="term" value="C:plasma membrane"/>
    <property type="evidence" value="ECO:0007669"/>
    <property type="project" value="UniProtKB-SubCell"/>
</dbReference>
<evidence type="ECO:0000256" key="6">
    <source>
        <dbReference type="ARBA" id="ARBA00023136"/>
    </source>
</evidence>
<dbReference type="AlphaFoldDB" id="A0A3D9JS16"/>
<dbReference type="RefSeq" id="WP_116061527.1">
    <property type="nucleotide sequence ID" value="NZ_QRDZ01000011.1"/>
</dbReference>
<feature type="transmembrane region" description="Helical" evidence="7">
    <location>
        <begin position="112"/>
        <end position="132"/>
    </location>
</feature>
<evidence type="ECO:0000313" key="9">
    <source>
        <dbReference type="EMBL" id="RED76730.1"/>
    </source>
</evidence>
<evidence type="ECO:0000256" key="2">
    <source>
        <dbReference type="ARBA" id="ARBA00022448"/>
    </source>
</evidence>
<evidence type="ECO:0000256" key="1">
    <source>
        <dbReference type="ARBA" id="ARBA00004651"/>
    </source>
</evidence>
<protein>
    <submittedName>
        <fullName evidence="9">Putative aldouronate transport system permease protein</fullName>
    </submittedName>
</protein>
<dbReference type="GO" id="GO:0055085">
    <property type="term" value="P:transmembrane transport"/>
    <property type="evidence" value="ECO:0007669"/>
    <property type="project" value="InterPro"/>
</dbReference>
<evidence type="ECO:0000256" key="7">
    <source>
        <dbReference type="RuleBase" id="RU363032"/>
    </source>
</evidence>
<name>A0A3D9JS16_9BACL</name>